<dbReference type="OMA" id="CANGSFF"/>
<evidence type="ECO:0000313" key="4">
    <source>
        <dbReference type="EMBL" id="EED16041.1"/>
    </source>
</evidence>
<evidence type="ECO:0000256" key="3">
    <source>
        <dbReference type="SAM" id="Phobius"/>
    </source>
</evidence>
<feature type="transmembrane region" description="Helical" evidence="3">
    <location>
        <begin position="116"/>
        <end position="135"/>
    </location>
</feature>
<feature type="transmembrane region" description="Helical" evidence="3">
    <location>
        <begin position="377"/>
        <end position="397"/>
    </location>
</feature>
<dbReference type="RefSeq" id="XP_002483275.1">
    <property type="nucleotide sequence ID" value="XM_002483230.1"/>
</dbReference>
<keyword evidence="5" id="KW-1185">Reference proteome</keyword>
<keyword evidence="3" id="KW-1133">Transmembrane helix</keyword>
<comment type="similarity">
    <text evidence="2">Belongs to the major facilitator superfamily. Monocarboxylate porter (TC 2.A.1.13) family.</text>
</comment>
<keyword evidence="3" id="KW-0472">Membrane</keyword>
<evidence type="ECO:0000256" key="1">
    <source>
        <dbReference type="ARBA" id="ARBA00004141"/>
    </source>
</evidence>
<organism evidence="4 5">
    <name type="scientific">Talaromyces stipitatus (strain ATCC 10500 / CBS 375.48 / QM 6759 / NRRL 1006)</name>
    <name type="common">Penicillium stipitatum</name>
    <dbReference type="NCBI Taxonomy" id="441959"/>
    <lineage>
        <taxon>Eukaryota</taxon>
        <taxon>Fungi</taxon>
        <taxon>Dikarya</taxon>
        <taxon>Ascomycota</taxon>
        <taxon>Pezizomycotina</taxon>
        <taxon>Eurotiomycetes</taxon>
        <taxon>Eurotiomycetidae</taxon>
        <taxon>Eurotiales</taxon>
        <taxon>Trichocomaceae</taxon>
        <taxon>Talaromyces</taxon>
        <taxon>Talaromyces sect. Talaromyces</taxon>
    </lineage>
</organism>
<dbReference type="PhylomeDB" id="B8MDW4"/>
<feature type="transmembrane region" description="Helical" evidence="3">
    <location>
        <begin position="207"/>
        <end position="228"/>
    </location>
</feature>
<feature type="transmembrane region" description="Helical" evidence="3">
    <location>
        <begin position="141"/>
        <end position="160"/>
    </location>
</feature>
<protein>
    <submittedName>
        <fullName evidence="4">Monocarboxylate permease, putative</fullName>
    </submittedName>
</protein>
<evidence type="ECO:0000256" key="2">
    <source>
        <dbReference type="ARBA" id="ARBA00006727"/>
    </source>
</evidence>
<gene>
    <name evidence="4" type="ORF">TSTA_011510</name>
</gene>
<dbReference type="InParanoid" id="B8MDW4"/>
<dbReference type="Proteomes" id="UP000001745">
    <property type="component" value="Unassembled WGS sequence"/>
</dbReference>
<dbReference type="EMBL" id="EQ962656">
    <property type="protein sequence ID" value="EED16041.1"/>
    <property type="molecule type" value="Genomic_DNA"/>
</dbReference>
<dbReference type="InterPro" id="IPR036259">
    <property type="entry name" value="MFS_trans_sf"/>
</dbReference>
<dbReference type="InterPro" id="IPR011701">
    <property type="entry name" value="MFS"/>
</dbReference>
<dbReference type="AlphaFoldDB" id="B8MDW4"/>
<feature type="transmembrane region" description="Helical" evidence="3">
    <location>
        <begin position="334"/>
        <end position="357"/>
    </location>
</feature>
<accession>B8MDW4</accession>
<feature type="transmembrane region" description="Helical" evidence="3">
    <location>
        <begin position="90"/>
        <end position="109"/>
    </location>
</feature>
<reference evidence="5" key="1">
    <citation type="journal article" date="2015" name="Genome Announc.">
        <title>Genome sequence of the AIDS-associated pathogen Penicillium marneffei (ATCC18224) and its near taxonomic relative Talaromyces stipitatus (ATCC10500).</title>
        <authorList>
            <person name="Nierman W.C."/>
            <person name="Fedorova-Abrams N.D."/>
            <person name="Andrianopoulos A."/>
        </authorList>
    </citation>
    <scope>NUCLEOTIDE SEQUENCE [LARGE SCALE GENOMIC DNA]</scope>
    <source>
        <strain evidence="5">ATCC 10500 / CBS 375.48 / QM 6759 / NRRL 1006</strain>
    </source>
</reference>
<name>B8MDW4_TALSN</name>
<dbReference type="GO" id="GO:0016020">
    <property type="term" value="C:membrane"/>
    <property type="evidence" value="ECO:0007669"/>
    <property type="project" value="UniProtKB-SubCell"/>
</dbReference>
<dbReference type="VEuPathDB" id="FungiDB:TSTA_011510"/>
<dbReference type="PANTHER" id="PTHR11360:SF305">
    <property type="entry name" value="MAJOR FACILITATOR SUPERFAMILY (MFS) PROFILE DOMAIN-CONTAINING PROTEIN"/>
    <property type="match status" value="1"/>
</dbReference>
<dbReference type="InterPro" id="IPR050327">
    <property type="entry name" value="Proton-linked_MCT"/>
</dbReference>
<evidence type="ECO:0000313" key="5">
    <source>
        <dbReference type="Proteomes" id="UP000001745"/>
    </source>
</evidence>
<feature type="transmembrane region" description="Helical" evidence="3">
    <location>
        <begin position="291"/>
        <end position="313"/>
    </location>
</feature>
<dbReference type="HOGENOM" id="CLU_001265_1_2_1"/>
<dbReference type="OrthoDB" id="6499973at2759"/>
<dbReference type="GO" id="GO:0022857">
    <property type="term" value="F:transmembrane transporter activity"/>
    <property type="evidence" value="ECO:0007669"/>
    <property type="project" value="InterPro"/>
</dbReference>
<feature type="transmembrane region" description="Helical" evidence="3">
    <location>
        <begin position="248"/>
        <end position="271"/>
    </location>
</feature>
<keyword evidence="3" id="KW-0812">Transmembrane</keyword>
<feature type="transmembrane region" description="Helical" evidence="3">
    <location>
        <begin position="181"/>
        <end position="201"/>
    </location>
</feature>
<sequence>MEIRQENIVLQAIPESTTTIINNQAGNDAFAPASSAHPPVDAIPDGGYGWTIVFACFIQTSWVNAWAGSWGIFQSSLIQTTLKTIPTSTLTFVGSLGLVLTVSLGLVCIRLSRLIGARWAVLIGTLLFGASNIVGGLAVNSLGGLFVSGVLYGLGGALMYTMSNSLPVQWFSTRLGTANGLVKLGGGIGATIMVIVVQLLIERVEISWTFHIMGLMSLASGVPAALLIKERAPSYYGPSIDLSTFRRLPFSCLFAAGAIGVFPLYVPAFFLPFGSTNTLLFAMVLNSVTMFAIWPVSSTLALLLLFAALNGLANGAFFVTMPTAVGRFLGPGQAAVGIGMAVTGWSVGDFLGAPIAGFLIQATGANQAKTIGPYKPAIFYAAGTALVSTVFVLVARLKMDGSPFRRL</sequence>
<dbReference type="eggNOG" id="KOG2504">
    <property type="taxonomic scope" value="Eukaryota"/>
</dbReference>
<dbReference type="SUPFAM" id="SSF103473">
    <property type="entry name" value="MFS general substrate transporter"/>
    <property type="match status" value="1"/>
</dbReference>
<dbReference type="GeneID" id="8104992"/>
<dbReference type="PANTHER" id="PTHR11360">
    <property type="entry name" value="MONOCARBOXYLATE TRANSPORTER"/>
    <property type="match status" value="1"/>
</dbReference>
<proteinExistence type="inferred from homology"/>
<dbReference type="Pfam" id="PF07690">
    <property type="entry name" value="MFS_1"/>
    <property type="match status" value="1"/>
</dbReference>
<dbReference type="Gene3D" id="1.20.1250.20">
    <property type="entry name" value="MFS general substrate transporter like domains"/>
    <property type="match status" value="2"/>
</dbReference>
<comment type="subcellular location">
    <subcellularLocation>
        <location evidence="1">Membrane</location>
        <topology evidence="1">Multi-pass membrane protein</topology>
    </subcellularLocation>
</comment>